<dbReference type="AlphaFoldDB" id="A0A917G238"/>
<feature type="transmembrane region" description="Helical" evidence="1">
    <location>
        <begin position="12"/>
        <end position="38"/>
    </location>
</feature>
<dbReference type="PANTHER" id="PTHR38454">
    <property type="entry name" value="INTEGRAL MEMBRANE PROTEIN-RELATED"/>
    <property type="match status" value="1"/>
</dbReference>
<proteinExistence type="predicted"/>
<feature type="transmembrane region" description="Helical" evidence="1">
    <location>
        <begin position="375"/>
        <end position="393"/>
    </location>
</feature>
<feature type="transmembrane region" description="Helical" evidence="1">
    <location>
        <begin position="318"/>
        <end position="338"/>
    </location>
</feature>
<name>A0A917G238_9BACI</name>
<feature type="transmembrane region" description="Helical" evidence="1">
    <location>
        <begin position="399"/>
        <end position="418"/>
    </location>
</feature>
<dbReference type="Proteomes" id="UP000616608">
    <property type="component" value="Unassembled WGS sequence"/>
</dbReference>
<dbReference type="Pfam" id="PF09586">
    <property type="entry name" value="YfhO"/>
    <property type="match status" value="1"/>
</dbReference>
<feature type="transmembrane region" description="Helical" evidence="1">
    <location>
        <begin position="237"/>
        <end position="258"/>
    </location>
</feature>
<keyword evidence="1" id="KW-0812">Transmembrane</keyword>
<dbReference type="PANTHER" id="PTHR38454:SF1">
    <property type="entry name" value="INTEGRAL MEMBRANE PROTEIN"/>
    <property type="match status" value="1"/>
</dbReference>
<protein>
    <recommendedName>
        <fullName evidence="4">YfhO family protein</fullName>
    </recommendedName>
</protein>
<evidence type="ECO:0008006" key="4">
    <source>
        <dbReference type="Google" id="ProtNLM"/>
    </source>
</evidence>
<gene>
    <name evidence="2" type="ORF">GCM10007425_11490</name>
</gene>
<evidence type="ECO:0000256" key="1">
    <source>
        <dbReference type="SAM" id="Phobius"/>
    </source>
</evidence>
<reference evidence="2" key="1">
    <citation type="journal article" date="2014" name="Int. J. Syst. Evol. Microbiol.">
        <title>Complete genome sequence of Corynebacterium casei LMG S-19264T (=DSM 44701T), isolated from a smear-ripened cheese.</title>
        <authorList>
            <consortium name="US DOE Joint Genome Institute (JGI-PGF)"/>
            <person name="Walter F."/>
            <person name="Albersmeier A."/>
            <person name="Kalinowski J."/>
            <person name="Ruckert C."/>
        </authorList>
    </citation>
    <scope>NUCLEOTIDE SEQUENCE</scope>
    <source>
        <strain evidence="2">CGMCC 1.15760</strain>
    </source>
</reference>
<feature type="transmembrane region" description="Helical" evidence="1">
    <location>
        <begin position="106"/>
        <end position="126"/>
    </location>
</feature>
<dbReference type="RefSeq" id="WP_188614073.1">
    <property type="nucleotide sequence ID" value="NZ_BMJT01000003.1"/>
</dbReference>
<evidence type="ECO:0000313" key="2">
    <source>
        <dbReference type="EMBL" id="GGG18705.1"/>
    </source>
</evidence>
<organism evidence="2 3">
    <name type="scientific">Lysinibacillus alkalisoli</name>
    <dbReference type="NCBI Taxonomy" id="1911548"/>
    <lineage>
        <taxon>Bacteria</taxon>
        <taxon>Bacillati</taxon>
        <taxon>Bacillota</taxon>
        <taxon>Bacilli</taxon>
        <taxon>Bacillales</taxon>
        <taxon>Bacillaceae</taxon>
        <taxon>Lysinibacillus</taxon>
    </lineage>
</organism>
<feature type="transmembrane region" description="Helical" evidence="1">
    <location>
        <begin position="190"/>
        <end position="217"/>
    </location>
</feature>
<dbReference type="InterPro" id="IPR018580">
    <property type="entry name" value="Uncharacterised_YfhO"/>
</dbReference>
<feature type="transmembrane region" description="Helical" evidence="1">
    <location>
        <begin position="430"/>
        <end position="449"/>
    </location>
</feature>
<evidence type="ECO:0000313" key="3">
    <source>
        <dbReference type="Proteomes" id="UP000616608"/>
    </source>
</evidence>
<accession>A0A917G238</accession>
<keyword evidence="3" id="KW-1185">Reference proteome</keyword>
<feature type="transmembrane region" description="Helical" evidence="1">
    <location>
        <begin position="344"/>
        <end position="363"/>
    </location>
</feature>
<reference evidence="2" key="2">
    <citation type="submission" date="2020-09" db="EMBL/GenBank/DDBJ databases">
        <authorList>
            <person name="Sun Q."/>
            <person name="Zhou Y."/>
        </authorList>
    </citation>
    <scope>NUCLEOTIDE SEQUENCE</scope>
    <source>
        <strain evidence="2">CGMCC 1.15760</strain>
    </source>
</reference>
<feature type="transmembrane region" description="Helical" evidence="1">
    <location>
        <begin position="898"/>
        <end position="920"/>
    </location>
</feature>
<keyword evidence="1" id="KW-1133">Transmembrane helix</keyword>
<comment type="caution">
    <text evidence="2">The sequence shown here is derived from an EMBL/GenBank/DDBJ whole genome shotgun (WGS) entry which is preliminary data.</text>
</comment>
<feature type="transmembrane region" description="Helical" evidence="1">
    <location>
        <begin position="293"/>
        <end position="311"/>
    </location>
</feature>
<sequence length="925" mass="106947">MNQPQIAKKTFGYYSVIFIMVCCAIYISYFLAGGSFIWKVDGFTQHFLVFNEYMTLLQDVIRGKGFAQWDWSIGAGADTIISYGYYIIGDPFVYLGVLFPESMREFSFHFLIFVRVWFVGASYLFFARKFNVSHRAGLMGALMYGFSFFAIYNMTRHPFFILPMIWYPLLCLGVEKILRKESGVLFSMMVAISAIANFYFFYKLTILTFIYGVVRYILLYGIKPIKQAVLTLSRCVLYYAIGLLMSAILFLPMVDGFLHASRSTGRSPMSLFYYPLAYYEGLIYHLFTPGVYFWMVGGFSIFTIFTFVFLLKNKRNVAGVMLLILGIFTLFPLFASFMNGMSGPYNRFSFAIPLFLALASSQFLDKRQELQLKHFTYMFYLLVLFTLLYAKVALLEEKYSYYLLPIALGWLMWGILLYECKKQVTKKYVPLLLTVLVVLNMATNTRAFYYDYGRNMISSTVELHTAIEQYENVLGGMEKLLPTDERYRLGVTSRDNQVRNQFIYHDLKGLNTYLSLTNGYVADFAEELEIGTYQIIQPLRSGMDDRRMLNHLLNVEYIITNEKNKRYLPRGYEVIDQPTIIKAKRQQKANVEREPLGVDFTELYLKRYHALKQPQYDPNYVIAKTASSFPLAYVEDNMMLRQDFAKLNPVEKEVFLTKGVVVEDALGRTTMKDDDFTVKGLRELDYNITYPYERVQPLSKTVFTVRPGGGEMHITLPNANALKRSELYVRLEGLRYKNAEESTKYDVRFKYEGRTKTLRQSDEHAFSSYFKRDNMFVNLGYTKEGKNEITIQFPDAGRYYMDNIVIYALPARNKTDEKLAAHKQAHALTITNFENERIEGTINNEKEGVLVTSIPYAKGWQVTVNGEKRDTIQANIGFIGIPLEKGKAHIVFTYQNPYLLKGSIVSIVGVLLLIIVGRIARKKRQ</sequence>
<keyword evidence="1" id="KW-0472">Membrane</keyword>
<dbReference type="EMBL" id="BMJT01000003">
    <property type="protein sequence ID" value="GGG18705.1"/>
    <property type="molecule type" value="Genomic_DNA"/>
</dbReference>